<evidence type="ECO:0000313" key="2">
    <source>
        <dbReference type="Proteomes" id="UP001172386"/>
    </source>
</evidence>
<accession>A0ACC3AAT5</accession>
<name>A0ACC3AAT5_9EURO</name>
<gene>
    <name evidence="1" type="ORF">H2198_003634</name>
</gene>
<sequence>MEFSKAPELVPYFTLHVELSTPYTIGSTLHGERRFIPITGGIIDGPQLKGKILPGGGDWNLVQPNGIVHLMAKYTISLVEEDGSETLVTITNEGIGRASREVMDGVFHAADPSSFSSGRMGGSEDAELGENEHDLWYTRTTPRFDVRTGSKYEYLCRSLWLVVLKPPQKQGEVVINVFQVC</sequence>
<dbReference type="Proteomes" id="UP001172386">
    <property type="component" value="Unassembled WGS sequence"/>
</dbReference>
<protein>
    <submittedName>
        <fullName evidence="1">Uncharacterized protein</fullName>
    </submittedName>
</protein>
<dbReference type="EMBL" id="JAPDRQ010000050">
    <property type="protein sequence ID" value="KAJ9658482.1"/>
    <property type="molecule type" value="Genomic_DNA"/>
</dbReference>
<keyword evidence="2" id="KW-1185">Reference proteome</keyword>
<organism evidence="1 2">
    <name type="scientific">Neophaeococcomyces mojaviensis</name>
    <dbReference type="NCBI Taxonomy" id="3383035"/>
    <lineage>
        <taxon>Eukaryota</taxon>
        <taxon>Fungi</taxon>
        <taxon>Dikarya</taxon>
        <taxon>Ascomycota</taxon>
        <taxon>Pezizomycotina</taxon>
        <taxon>Eurotiomycetes</taxon>
        <taxon>Chaetothyriomycetidae</taxon>
        <taxon>Chaetothyriales</taxon>
        <taxon>Chaetothyriales incertae sedis</taxon>
        <taxon>Neophaeococcomyces</taxon>
    </lineage>
</organism>
<reference evidence="1" key="1">
    <citation type="submission" date="2022-10" db="EMBL/GenBank/DDBJ databases">
        <title>Culturing micro-colonial fungi from biological soil crusts in the Mojave desert and describing Neophaeococcomyces mojavensis, and introducing the new genera and species Taxawa tesnikishii.</title>
        <authorList>
            <person name="Kurbessoian T."/>
            <person name="Stajich J.E."/>
        </authorList>
    </citation>
    <scope>NUCLEOTIDE SEQUENCE</scope>
    <source>
        <strain evidence="1">JES_112</strain>
    </source>
</reference>
<evidence type="ECO:0000313" key="1">
    <source>
        <dbReference type="EMBL" id="KAJ9658482.1"/>
    </source>
</evidence>
<proteinExistence type="predicted"/>
<comment type="caution">
    <text evidence="1">The sequence shown here is derived from an EMBL/GenBank/DDBJ whole genome shotgun (WGS) entry which is preliminary data.</text>
</comment>